<dbReference type="EMBL" id="KN832994">
    <property type="protein sequence ID" value="KIM82527.1"/>
    <property type="molecule type" value="Genomic_DNA"/>
</dbReference>
<accession>A0A0C3BYR3</accession>
<keyword evidence="2" id="KW-1185">Reference proteome</keyword>
<dbReference type="Proteomes" id="UP000054166">
    <property type="component" value="Unassembled WGS sequence"/>
</dbReference>
<reference evidence="1 2" key="1">
    <citation type="submission" date="2014-04" db="EMBL/GenBank/DDBJ databases">
        <authorList>
            <consortium name="DOE Joint Genome Institute"/>
            <person name="Kuo A."/>
            <person name="Tarkka M."/>
            <person name="Buscot F."/>
            <person name="Kohler A."/>
            <person name="Nagy L.G."/>
            <person name="Floudas D."/>
            <person name="Copeland A."/>
            <person name="Barry K.W."/>
            <person name="Cichocki N."/>
            <person name="Veneault-Fourrey C."/>
            <person name="LaButti K."/>
            <person name="Lindquist E.A."/>
            <person name="Lipzen A."/>
            <person name="Lundell T."/>
            <person name="Morin E."/>
            <person name="Murat C."/>
            <person name="Sun H."/>
            <person name="Tunlid A."/>
            <person name="Henrissat B."/>
            <person name="Grigoriev I.V."/>
            <person name="Hibbett D.S."/>
            <person name="Martin F."/>
            <person name="Nordberg H.P."/>
            <person name="Cantor M.N."/>
            <person name="Hua S.X."/>
        </authorList>
    </citation>
    <scope>NUCLEOTIDE SEQUENCE [LARGE SCALE GENOMIC DNA]</scope>
    <source>
        <strain evidence="1 2">F 1598</strain>
    </source>
</reference>
<name>A0A0C3BYR3_PILCF</name>
<dbReference type="HOGENOM" id="CLU_2292721_0_0_1"/>
<dbReference type="InParanoid" id="A0A0C3BYR3"/>
<dbReference type="AlphaFoldDB" id="A0A0C3BYR3"/>
<protein>
    <submittedName>
        <fullName evidence="1">Uncharacterized protein</fullName>
    </submittedName>
</protein>
<reference evidence="2" key="2">
    <citation type="submission" date="2015-01" db="EMBL/GenBank/DDBJ databases">
        <title>Evolutionary Origins and Diversification of the Mycorrhizal Mutualists.</title>
        <authorList>
            <consortium name="DOE Joint Genome Institute"/>
            <consortium name="Mycorrhizal Genomics Consortium"/>
            <person name="Kohler A."/>
            <person name="Kuo A."/>
            <person name="Nagy L.G."/>
            <person name="Floudas D."/>
            <person name="Copeland A."/>
            <person name="Barry K.W."/>
            <person name="Cichocki N."/>
            <person name="Veneault-Fourrey C."/>
            <person name="LaButti K."/>
            <person name="Lindquist E.A."/>
            <person name="Lipzen A."/>
            <person name="Lundell T."/>
            <person name="Morin E."/>
            <person name="Murat C."/>
            <person name="Riley R."/>
            <person name="Ohm R."/>
            <person name="Sun H."/>
            <person name="Tunlid A."/>
            <person name="Henrissat B."/>
            <person name="Grigoriev I.V."/>
            <person name="Hibbett D.S."/>
            <person name="Martin F."/>
        </authorList>
    </citation>
    <scope>NUCLEOTIDE SEQUENCE [LARGE SCALE GENOMIC DNA]</scope>
    <source>
        <strain evidence="2">F 1598</strain>
    </source>
</reference>
<proteinExistence type="predicted"/>
<evidence type="ECO:0000313" key="2">
    <source>
        <dbReference type="Proteomes" id="UP000054166"/>
    </source>
</evidence>
<organism evidence="1 2">
    <name type="scientific">Piloderma croceum (strain F 1598)</name>
    <dbReference type="NCBI Taxonomy" id="765440"/>
    <lineage>
        <taxon>Eukaryota</taxon>
        <taxon>Fungi</taxon>
        <taxon>Dikarya</taxon>
        <taxon>Basidiomycota</taxon>
        <taxon>Agaricomycotina</taxon>
        <taxon>Agaricomycetes</taxon>
        <taxon>Agaricomycetidae</taxon>
        <taxon>Atheliales</taxon>
        <taxon>Atheliaceae</taxon>
        <taxon>Piloderma</taxon>
    </lineage>
</organism>
<evidence type="ECO:0000313" key="1">
    <source>
        <dbReference type="EMBL" id="KIM82527.1"/>
    </source>
</evidence>
<sequence>MAKEKGMVDEKDFEDRALTVGLLNPGRRRLQISTRVGGMPITIMYSAVVYARSNLRNTDCFCLVQTREDQPQGAIVKKWERKDPRIASEVVSFGKNAHVAC</sequence>
<gene>
    <name evidence="1" type="ORF">PILCRDRAFT_465256</name>
</gene>